<dbReference type="FunCoup" id="A0A448YKM7">
    <property type="interactions" value="141"/>
</dbReference>
<name>A0A448YKM7_BRENA</name>
<dbReference type="GO" id="GO:0030131">
    <property type="term" value="C:clathrin adaptor complex"/>
    <property type="evidence" value="ECO:0007669"/>
    <property type="project" value="UniProtKB-UniRule"/>
</dbReference>
<feature type="region of interest" description="Disordered" evidence="4">
    <location>
        <begin position="105"/>
        <end position="132"/>
    </location>
</feature>
<evidence type="ECO:0000256" key="1">
    <source>
        <dbReference type="ARBA" id="ARBA00004308"/>
    </source>
</evidence>
<evidence type="ECO:0000313" key="7">
    <source>
        <dbReference type="Proteomes" id="UP000290900"/>
    </source>
</evidence>
<protein>
    <submittedName>
        <fullName evidence="6">DEKNAAC102677</fullName>
    </submittedName>
</protein>
<dbReference type="OrthoDB" id="870at2759"/>
<dbReference type="InterPro" id="IPR011012">
    <property type="entry name" value="Longin-like_dom_sf"/>
</dbReference>
<dbReference type="PANTHER" id="PTHR10529">
    <property type="entry name" value="AP COMPLEX SUBUNIT MU"/>
    <property type="match status" value="1"/>
</dbReference>
<dbReference type="STRING" id="13370.A0A448YKM7"/>
<accession>A0A448YKM7</accession>
<keyword evidence="7" id="KW-1185">Reference proteome</keyword>
<dbReference type="Proteomes" id="UP000290900">
    <property type="component" value="Unassembled WGS sequence"/>
</dbReference>
<dbReference type="Pfam" id="PF00928">
    <property type="entry name" value="Adap_comp_sub"/>
    <property type="match status" value="1"/>
</dbReference>
<reference evidence="6 7" key="1">
    <citation type="submission" date="2018-12" db="EMBL/GenBank/DDBJ databases">
        <authorList>
            <person name="Tiukova I."/>
            <person name="Dainat J."/>
        </authorList>
    </citation>
    <scope>NUCLEOTIDE SEQUENCE [LARGE SCALE GENOMIC DNA]</scope>
</reference>
<evidence type="ECO:0000313" key="6">
    <source>
        <dbReference type="EMBL" id="VEU21413.1"/>
    </source>
</evidence>
<dbReference type="GO" id="GO:0012505">
    <property type="term" value="C:endomembrane system"/>
    <property type="evidence" value="ECO:0007669"/>
    <property type="project" value="UniProtKB-SubCell"/>
</dbReference>
<dbReference type="InterPro" id="IPR028565">
    <property type="entry name" value="MHD"/>
</dbReference>
<dbReference type="PROSITE" id="PS51072">
    <property type="entry name" value="MHD"/>
    <property type="match status" value="1"/>
</dbReference>
<evidence type="ECO:0000256" key="3">
    <source>
        <dbReference type="ARBA" id="ARBA00023136"/>
    </source>
</evidence>
<dbReference type="SUPFAM" id="SSF64356">
    <property type="entry name" value="SNARE-like"/>
    <property type="match status" value="1"/>
</dbReference>
<dbReference type="EMBL" id="CAACVR010000012">
    <property type="protein sequence ID" value="VEU21413.1"/>
    <property type="molecule type" value="Genomic_DNA"/>
</dbReference>
<evidence type="ECO:0000259" key="5">
    <source>
        <dbReference type="PROSITE" id="PS51072"/>
    </source>
</evidence>
<dbReference type="AlphaFoldDB" id="A0A448YKM7"/>
<dbReference type="SUPFAM" id="SSF49447">
    <property type="entry name" value="Second domain of Mu2 adaptin subunit (ap50) of ap2 adaptor"/>
    <property type="match status" value="1"/>
</dbReference>
<feature type="domain" description="MHD" evidence="5">
    <location>
        <begin position="303"/>
        <end position="572"/>
    </location>
</feature>
<dbReference type="InParanoid" id="A0A448YKM7"/>
<dbReference type="GO" id="GO:0006886">
    <property type="term" value="P:intracellular protein transport"/>
    <property type="evidence" value="ECO:0007669"/>
    <property type="project" value="UniProtKB-UniRule"/>
</dbReference>
<dbReference type="Gene3D" id="2.60.40.1170">
    <property type="entry name" value="Mu homology domain, subdomain B"/>
    <property type="match status" value="2"/>
</dbReference>
<comment type="subcellular location">
    <subcellularLocation>
        <location evidence="1">Endomembrane system</location>
    </subcellularLocation>
</comment>
<keyword evidence="2" id="KW-0813">Transport</keyword>
<organism evidence="6 7">
    <name type="scientific">Brettanomyces naardenensis</name>
    <name type="common">Yeast</name>
    <dbReference type="NCBI Taxonomy" id="13370"/>
    <lineage>
        <taxon>Eukaryota</taxon>
        <taxon>Fungi</taxon>
        <taxon>Dikarya</taxon>
        <taxon>Ascomycota</taxon>
        <taxon>Saccharomycotina</taxon>
        <taxon>Pichiomycetes</taxon>
        <taxon>Pichiales</taxon>
        <taxon>Pichiaceae</taxon>
        <taxon>Brettanomyces</taxon>
    </lineage>
</organism>
<dbReference type="GO" id="GO:0016192">
    <property type="term" value="P:vesicle-mediated transport"/>
    <property type="evidence" value="ECO:0007669"/>
    <property type="project" value="InterPro"/>
</dbReference>
<feature type="compositionally biased region" description="Acidic residues" evidence="4">
    <location>
        <begin position="105"/>
        <end position="124"/>
    </location>
</feature>
<evidence type="ECO:0000256" key="4">
    <source>
        <dbReference type="SAM" id="MobiDB-lite"/>
    </source>
</evidence>
<dbReference type="Gene3D" id="3.30.450.60">
    <property type="match status" value="1"/>
</dbReference>
<keyword evidence="3" id="KW-0472">Membrane</keyword>
<dbReference type="InterPro" id="IPR036168">
    <property type="entry name" value="AP2_Mu_C_sf"/>
</dbReference>
<evidence type="ECO:0000256" key="2">
    <source>
        <dbReference type="ARBA" id="ARBA00022448"/>
    </source>
</evidence>
<proteinExistence type="predicted"/>
<gene>
    <name evidence="6" type="ORF">BRENAR_LOCUS2146</name>
</gene>
<sequence>MGLIDAVFILDDKDSLVFEHIVNSSSPTYDYVHAQLLRSKRELATNKGIDLSEKTKSLFDEDSSVSLECVVRLDSNWLIAWNRVDNVCILALGSVEPGYIEVYSDDEEEEGEEGDNEAGQDETDSQQVMKQNASKDRSVSYSVNPMQYLQFFKDFAFVTKAFLETDTLTVSDIESYSYRIAMILQEMIDASYPYITDLNQLRELLPDNSIIKKIISTTRQLQRSATSSLHPMNQRPHASQATNSNTMFVTKKASIFEKSGNEIPWRAVNLQYTQNEMLVDVIERIDYIIPSTGTSIRRESQFNPSSAYYDLQTVNEKRSKRVLPTVANIQGKIEFKSSLSGMPTIQMIFDSVHHHLGIPTFHKCVDLPSWISKKQILEFIPPDEKFTLMEYNIDLLEEKSNYSNFIGLVDAEMTTGLGIARNAFEIRLRTNLLPTVENVEDLKLDIYLPRATSPGYTIKVLRITKGNLQMKRNDCYEWIFDKETVTGLSCTLKGEIRFEDQIDADFTDDPSFDPSKVKVVKPRFVRVSYRSKGSVPSGITVKAVKVLSGFSSKVKPYKGVKYTTLTGDYILR</sequence>
<dbReference type="InterPro" id="IPR050431">
    <property type="entry name" value="Adaptor_comp_med_subunit"/>
</dbReference>